<accession>K5CYJ5</accession>
<dbReference type="EMBL" id="AMCW01000155">
    <property type="protein sequence ID" value="EKJ99211.1"/>
    <property type="molecule type" value="Genomic_DNA"/>
</dbReference>
<reference evidence="1 2" key="1">
    <citation type="journal article" date="2013" name="Mar. Genomics">
        <title>Expression of sulfatases in Rhodopirellula baltica and the diversity of sulfatases in the genus Rhodopirellula.</title>
        <authorList>
            <person name="Wegner C.E."/>
            <person name="Richter-Heitmann T."/>
            <person name="Klindworth A."/>
            <person name="Klockow C."/>
            <person name="Richter M."/>
            <person name="Achstetter T."/>
            <person name="Glockner F.O."/>
            <person name="Harder J."/>
        </authorList>
    </citation>
    <scope>NUCLEOTIDE SEQUENCE [LARGE SCALE GENOMIC DNA]</scope>
    <source>
        <strain evidence="1 2">SH28</strain>
    </source>
</reference>
<dbReference type="Proteomes" id="UP000007993">
    <property type="component" value="Unassembled WGS sequence"/>
</dbReference>
<protein>
    <submittedName>
        <fullName evidence="1">Uncharacterized protein</fullName>
    </submittedName>
</protein>
<name>K5CYJ5_RHOBT</name>
<organism evidence="1 2">
    <name type="scientific">Rhodopirellula baltica SH28</name>
    <dbReference type="NCBI Taxonomy" id="993517"/>
    <lineage>
        <taxon>Bacteria</taxon>
        <taxon>Pseudomonadati</taxon>
        <taxon>Planctomycetota</taxon>
        <taxon>Planctomycetia</taxon>
        <taxon>Pirellulales</taxon>
        <taxon>Pirellulaceae</taxon>
        <taxon>Rhodopirellula</taxon>
    </lineage>
</organism>
<gene>
    <name evidence="1" type="ORF">RBSH_05519</name>
</gene>
<proteinExistence type="predicted"/>
<evidence type="ECO:0000313" key="2">
    <source>
        <dbReference type="Proteomes" id="UP000007993"/>
    </source>
</evidence>
<dbReference type="AlphaFoldDB" id="K5CYJ5"/>
<evidence type="ECO:0000313" key="1">
    <source>
        <dbReference type="EMBL" id="EKJ99211.1"/>
    </source>
</evidence>
<comment type="caution">
    <text evidence="1">The sequence shown here is derived from an EMBL/GenBank/DDBJ whole genome shotgun (WGS) entry which is preliminary data.</text>
</comment>
<dbReference type="PATRIC" id="fig|993517.3.peg.5978"/>
<sequence length="79" mass="9599">MRLFPVLRVFTWNEPEMNHDFWLVRWGDSVRFASFLCSVAFLQIWSQESHIADFLRQPFAHQTKMREDSEFKSETRLFA</sequence>